<comment type="catalytic activity">
    <reaction evidence="15">
        <text>IMP + diphosphate = hypoxanthine + 5-phospho-alpha-D-ribose 1-diphosphate</text>
        <dbReference type="Rhea" id="RHEA:17973"/>
        <dbReference type="ChEBI" id="CHEBI:17368"/>
        <dbReference type="ChEBI" id="CHEBI:33019"/>
        <dbReference type="ChEBI" id="CHEBI:58017"/>
        <dbReference type="ChEBI" id="CHEBI:58053"/>
        <dbReference type="EC" id="2.4.2.8"/>
    </reaction>
    <physiologicalReaction direction="right-to-left" evidence="15">
        <dbReference type="Rhea" id="RHEA:17975"/>
    </physiologicalReaction>
</comment>
<dbReference type="Proteomes" id="UP000709351">
    <property type="component" value="Unassembled WGS sequence"/>
</dbReference>
<accession>A0A930DNG1</accession>
<keyword evidence="10 16" id="KW-0479">Metal-binding</keyword>
<dbReference type="PANTHER" id="PTHR43340">
    <property type="entry name" value="HYPOXANTHINE-GUANINE PHOSPHORIBOSYLTRANSFERASE"/>
    <property type="match status" value="1"/>
</dbReference>
<dbReference type="EC" id="2.4.2.8" evidence="16"/>
<dbReference type="Gene3D" id="3.40.50.2020">
    <property type="match status" value="1"/>
</dbReference>
<evidence type="ECO:0000313" key="19">
    <source>
        <dbReference type="Proteomes" id="UP000709351"/>
    </source>
</evidence>
<comment type="catalytic activity">
    <reaction evidence="14">
        <text>GMP + diphosphate = guanine + 5-phospho-alpha-D-ribose 1-diphosphate</text>
        <dbReference type="Rhea" id="RHEA:25424"/>
        <dbReference type="ChEBI" id="CHEBI:16235"/>
        <dbReference type="ChEBI" id="CHEBI:33019"/>
        <dbReference type="ChEBI" id="CHEBI:58017"/>
        <dbReference type="ChEBI" id="CHEBI:58115"/>
        <dbReference type="EC" id="2.4.2.8"/>
    </reaction>
    <physiologicalReaction direction="right-to-left" evidence="14">
        <dbReference type="Rhea" id="RHEA:25426"/>
    </physiologicalReaction>
</comment>
<evidence type="ECO:0000256" key="12">
    <source>
        <dbReference type="ARBA" id="ARBA00022741"/>
    </source>
</evidence>
<keyword evidence="11 16" id="KW-0660">Purine salvage</keyword>
<dbReference type="Pfam" id="PF00156">
    <property type="entry name" value="Pribosyltran"/>
    <property type="match status" value="1"/>
</dbReference>
<comment type="function">
    <text evidence="2">Purine salvage pathway enzyme that catalyzes the transfer of the ribosyl-5-phosphate group from 5-phospho-alpha-D-ribose 1-diphosphate (PRPP) to the N9 position of the 6-oxopurines hypoxanthine and guanine to form the corresponding ribonucleotides IMP (inosine 5'-monophosphate) and GMP (guanosine 5'-monophosphate), with the release of PPi.</text>
</comment>
<dbReference type="InterPro" id="IPR000836">
    <property type="entry name" value="PRTase_dom"/>
</dbReference>
<dbReference type="AlphaFoldDB" id="A0A930DNG1"/>
<dbReference type="InterPro" id="IPR005904">
    <property type="entry name" value="Hxn_phspho_trans"/>
</dbReference>
<comment type="similarity">
    <text evidence="6 16">Belongs to the purine/pyrimidine phosphoribosyltransferase family.</text>
</comment>
<gene>
    <name evidence="18" type="primary">hpt</name>
    <name evidence="18" type="ORF">HXM93_03865</name>
</gene>
<evidence type="ECO:0000256" key="15">
    <source>
        <dbReference type="ARBA" id="ARBA00049402"/>
    </source>
</evidence>
<feature type="domain" description="Phosphoribosyltransferase" evidence="17">
    <location>
        <begin position="9"/>
        <end position="160"/>
    </location>
</feature>
<dbReference type="GO" id="GO:0006166">
    <property type="term" value="P:purine ribonucleoside salvage"/>
    <property type="evidence" value="ECO:0007669"/>
    <property type="project" value="UniProtKB-KW"/>
</dbReference>
<name>A0A930DNG1_9FIRM</name>
<dbReference type="GO" id="GO:0052657">
    <property type="term" value="F:guanine phosphoribosyltransferase activity"/>
    <property type="evidence" value="ECO:0007669"/>
    <property type="project" value="UniProtKB-ARBA"/>
</dbReference>
<dbReference type="FunFam" id="3.40.50.2020:FF:000006">
    <property type="entry name" value="Hypoxanthine phosphoribosyltransferase"/>
    <property type="match status" value="1"/>
</dbReference>
<comment type="pathway">
    <text evidence="5">Purine metabolism; GMP biosynthesis via salvage pathway; GMP from guanine: step 1/1.</text>
</comment>
<evidence type="ECO:0000256" key="13">
    <source>
        <dbReference type="ARBA" id="ARBA00022842"/>
    </source>
</evidence>
<dbReference type="InterPro" id="IPR029057">
    <property type="entry name" value="PRTase-like"/>
</dbReference>
<dbReference type="EMBL" id="JABZRD010000200">
    <property type="protein sequence ID" value="MBF1283654.1"/>
    <property type="molecule type" value="Genomic_DNA"/>
</dbReference>
<evidence type="ECO:0000259" key="17">
    <source>
        <dbReference type="Pfam" id="PF00156"/>
    </source>
</evidence>
<evidence type="ECO:0000256" key="14">
    <source>
        <dbReference type="ARBA" id="ARBA00048811"/>
    </source>
</evidence>
<evidence type="ECO:0000313" key="18">
    <source>
        <dbReference type="EMBL" id="MBF1283654.1"/>
    </source>
</evidence>
<proteinExistence type="inferred from homology"/>
<evidence type="ECO:0000256" key="16">
    <source>
        <dbReference type="RuleBase" id="RU364099"/>
    </source>
</evidence>
<keyword evidence="12 16" id="KW-0547">Nucleotide-binding</keyword>
<dbReference type="GO" id="GO:0046100">
    <property type="term" value="P:hypoxanthine metabolic process"/>
    <property type="evidence" value="ECO:0007669"/>
    <property type="project" value="TreeGrafter"/>
</dbReference>
<evidence type="ECO:0000256" key="9">
    <source>
        <dbReference type="ARBA" id="ARBA00022679"/>
    </source>
</evidence>
<dbReference type="GO" id="GO:0032264">
    <property type="term" value="P:IMP salvage"/>
    <property type="evidence" value="ECO:0007669"/>
    <property type="project" value="TreeGrafter"/>
</dbReference>
<evidence type="ECO:0000256" key="6">
    <source>
        <dbReference type="ARBA" id="ARBA00008391"/>
    </source>
</evidence>
<keyword evidence="13 16" id="KW-0460">Magnesium</keyword>
<dbReference type="GO" id="GO:0000166">
    <property type="term" value="F:nucleotide binding"/>
    <property type="evidence" value="ECO:0007669"/>
    <property type="project" value="UniProtKB-KW"/>
</dbReference>
<keyword evidence="7 16" id="KW-0963">Cytoplasm</keyword>
<dbReference type="GO" id="GO:0005829">
    <property type="term" value="C:cytosol"/>
    <property type="evidence" value="ECO:0007669"/>
    <property type="project" value="TreeGrafter"/>
</dbReference>
<reference evidence="18" key="1">
    <citation type="submission" date="2020-04" db="EMBL/GenBank/DDBJ databases">
        <title>Deep metagenomics examines the oral microbiome during advanced dental caries in children, revealing novel taxa and co-occurrences with host molecules.</title>
        <authorList>
            <person name="Baker J.L."/>
            <person name="Morton J.T."/>
            <person name="Dinis M."/>
            <person name="Alvarez R."/>
            <person name="Tran N.C."/>
            <person name="Knight R."/>
            <person name="Edlund A."/>
        </authorList>
    </citation>
    <scope>NUCLEOTIDE SEQUENCE</scope>
    <source>
        <strain evidence="18">JCVI_24_bin.2</strain>
    </source>
</reference>
<organism evidence="18 19">
    <name type="scientific">Oribacterium parvum</name>
    <dbReference type="NCBI Taxonomy" id="1501329"/>
    <lineage>
        <taxon>Bacteria</taxon>
        <taxon>Bacillati</taxon>
        <taxon>Bacillota</taxon>
        <taxon>Clostridia</taxon>
        <taxon>Lachnospirales</taxon>
        <taxon>Lachnospiraceae</taxon>
        <taxon>Oribacterium</taxon>
    </lineage>
</organism>
<dbReference type="CDD" id="cd06223">
    <property type="entry name" value="PRTases_typeI"/>
    <property type="match status" value="1"/>
</dbReference>
<dbReference type="GO" id="GO:0000287">
    <property type="term" value="F:magnesium ion binding"/>
    <property type="evidence" value="ECO:0007669"/>
    <property type="project" value="TreeGrafter"/>
</dbReference>
<evidence type="ECO:0000256" key="8">
    <source>
        <dbReference type="ARBA" id="ARBA00022676"/>
    </source>
</evidence>
<evidence type="ECO:0000256" key="5">
    <source>
        <dbReference type="ARBA" id="ARBA00004676"/>
    </source>
</evidence>
<dbReference type="GO" id="GO:0006178">
    <property type="term" value="P:guanine salvage"/>
    <property type="evidence" value="ECO:0007669"/>
    <property type="project" value="TreeGrafter"/>
</dbReference>
<comment type="subcellular location">
    <subcellularLocation>
        <location evidence="3 16">Cytoplasm</location>
    </subcellularLocation>
</comment>
<dbReference type="PANTHER" id="PTHR43340:SF1">
    <property type="entry name" value="HYPOXANTHINE PHOSPHORIBOSYLTRANSFERASE"/>
    <property type="match status" value="1"/>
</dbReference>
<comment type="cofactor">
    <cofactor evidence="1 16">
        <name>Mg(2+)</name>
        <dbReference type="ChEBI" id="CHEBI:18420"/>
    </cofactor>
</comment>
<keyword evidence="8 16" id="KW-0328">Glycosyltransferase</keyword>
<keyword evidence="9 16" id="KW-0808">Transferase</keyword>
<dbReference type="InterPro" id="IPR050408">
    <property type="entry name" value="HGPRT"/>
</dbReference>
<comment type="caution">
    <text evidence="18">The sequence shown here is derived from an EMBL/GenBank/DDBJ whole genome shotgun (WGS) entry which is preliminary data.</text>
</comment>
<comment type="pathway">
    <text evidence="4 16">Purine metabolism; IMP biosynthesis via salvage pathway; IMP from hypoxanthine: step 1/1.</text>
</comment>
<evidence type="ECO:0000256" key="4">
    <source>
        <dbReference type="ARBA" id="ARBA00004669"/>
    </source>
</evidence>
<evidence type="ECO:0000256" key="11">
    <source>
        <dbReference type="ARBA" id="ARBA00022726"/>
    </source>
</evidence>
<dbReference type="NCBIfam" id="TIGR01203">
    <property type="entry name" value="HGPRTase"/>
    <property type="match status" value="1"/>
</dbReference>
<dbReference type="GO" id="GO:0004422">
    <property type="term" value="F:hypoxanthine phosphoribosyltransferase activity"/>
    <property type="evidence" value="ECO:0007669"/>
    <property type="project" value="InterPro"/>
</dbReference>
<dbReference type="SUPFAM" id="SSF53271">
    <property type="entry name" value="PRTase-like"/>
    <property type="match status" value="1"/>
</dbReference>
<sequence length="176" mass="20243">MKERLEVLYSEKEIEEKVKELANRIDEDYKDRPLHLICILKGAAMFMCELAKRLENPNVTMDFMAVSSYGDATESSGIVRIVKDLDEPLEGKNVLLVEDIVDTGRTLSHLTKLLGERNPTSLEICTLLDKPERRECEVKVKYKGFLIPDIFIVGYGIDYQQRYRGLPYLAGIHFEE</sequence>
<evidence type="ECO:0000256" key="1">
    <source>
        <dbReference type="ARBA" id="ARBA00001946"/>
    </source>
</evidence>
<evidence type="ECO:0000256" key="10">
    <source>
        <dbReference type="ARBA" id="ARBA00022723"/>
    </source>
</evidence>
<evidence type="ECO:0000256" key="7">
    <source>
        <dbReference type="ARBA" id="ARBA00022490"/>
    </source>
</evidence>
<dbReference type="GO" id="GO:0032263">
    <property type="term" value="P:GMP salvage"/>
    <property type="evidence" value="ECO:0007669"/>
    <property type="project" value="TreeGrafter"/>
</dbReference>
<evidence type="ECO:0000256" key="2">
    <source>
        <dbReference type="ARBA" id="ARBA00002049"/>
    </source>
</evidence>
<evidence type="ECO:0000256" key="3">
    <source>
        <dbReference type="ARBA" id="ARBA00004496"/>
    </source>
</evidence>
<protein>
    <recommendedName>
        <fullName evidence="16">Hypoxanthine phosphoribosyltransferase</fullName>
        <ecNumber evidence="16">2.4.2.8</ecNumber>
    </recommendedName>
</protein>